<dbReference type="OrthoDB" id="26525at2759"/>
<evidence type="ECO:0000259" key="4">
    <source>
        <dbReference type="PROSITE" id="PS50222"/>
    </source>
</evidence>
<keyword evidence="2" id="KW-0106">Calcium</keyword>
<dbReference type="GO" id="GO:0005509">
    <property type="term" value="F:calcium ion binding"/>
    <property type="evidence" value="ECO:0007669"/>
    <property type="project" value="InterPro"/>
</dbReference>
<dbReference type="AlphaFoldDB" id="A0A9P6FTD9"/>
<dbReference type="PROSITE" id="PS50222">
    <property type="entry name" value="EF_HAND_2"/>
    <property type="match status" value="2"/>
</dbReference>
<evidence type="ECO:0000256" key="1">
    <source>
        <dbReference type="ARBA" id="ARBA00022737"/>
    </source>
</evidence>
<feature type="domain" description="EF-hand" evidence="4">
    <location>
        <begin position="30"/>
        <end position="65"/>
    </location>
</feature>
<dbReference type="EMBL" id="JAABOA010001652">
    <property type="protein sequence ID" value="KAF9581129.1"/>
    <property type="molecule type" value="Genomic_DNA"/>
</dbReference>
<evidence type="ECO:0000256" key="3">
    <source>
        <dbReference type="SAM" id="MobiDB-lite"/>
    </source>
</evidence>
<feature type="region of interest" description="Disordered" evidence="3">
    <location>
        <begin position="83"/>
        <end position="172"/>
    </location>
</feature>
<dbReference type="InterPro" id="IPR011992">
    <property type="entry name" value="EF-hand-dom_pair"/>
</dbReference>
<dbReference type="Gene3D" id="1.10.238.10">
    <property type="entry name" value="EF-hand"/>
    <property type="match status" value="2"/>
</dbReference>
<evidence type="ECO:0000313" key="5">
    <source>
        <dbReference type="EMBL" id="KAF9581129.1"/>
    </source>
</evidence>
<dbReference type="CDD" id="cd00051">
    <property type="entry name" value="EFh"/>
    <property type="match status" value="1"/>
</dbReference>
<reference evidence="5" key="1">
    <citation type="journal article" date="2020" name="Fungal Divers.">
        <title>Resolving the Mortierellaceae phylogeny through synthesis of multi-gene phylogenetics and phylogenomics.</title>
        <authorList>
            <person name="Vandepol N."/>
            <person name="Liber J."/>
            <person name="Desiro A."/>
            <person name="Na H."/>
            <person name="Kennedy M."/>
            <person name="Barry K."/>
            <person name="Grigoriev I.V."/>
            <person name="Miller A.N."/>
            <person name="O'Donnell K."/>
            <person name="Stajich J.E."/>
            <person name="Bonito G."/>
        </authorList>
    </citation>
    <scope>NUCLEOTIDE SEQUENCE</scope>
    <source>
        <strain evidence="5">KOD1015</strain>
    </source>
</reference>
<dbReference type="InterPro" id="IPR050230">
    <property type="entry name" value="CALM/Myosin/TropC-like"/>
</dbReference>
<keyword evidence="1" id="KW-0677">Repeat</keyword>
<feature type="compositionally biased region" description="Low complexity" evidence="3">
    <location>
        <begin position="12"/>
        <end position="26"/>
    </location>
</feature>
<gene>
    <name evidence="5" type="ORF">BGW38_001969</name>
</gene>
<keyword evidence="6" id="KW-1185">Reference proteome</keyword>
<dbReference type="Proteomes" id="UP000780801">
    <property type="component" value="Unassembled WGS sequence"/>
</dbReference>
<feature type="compositionally biased region" description="Polar residues" evidence="3">
    <location>
        <begin position="1"/>
        <end position="11"/>
    </location>
</feature>
<accession>A0A9P6FTD9</accession>
<feature type="region of interest" description="Disordered" evidence="3">
    <location>
        <begin position="1"/>
        <end position="26"/>
    </location>
</feature>
<sequence>MSKYQASNDPRATTTTATVTSTTSAHASQTYYQELVDTFRVFDPDENEQLTLKQLRQAMRTLGFEATLKEVREIVLAMPSLSIHQSKPSKKATSASAGSSKAKKNGHPNEKEPARRRSTRAGATNSRTSTGRSKYVDASSDSDNEGGDDSEMDSHYHSKNSDSSARSGSGNSEDDWMFTLADFITIMTPDERDHREADVFRIFKLFDTTGRGEIRVEDLRRVATELGISVTEQDLVEMIEEAAKEADGVNESQFLDIMNRAGL</sequence>
<evidence type="ECO:0000313" key="6">
    <source>
        <dbReference type="Proteomes" id="UP000780801"/>
    </source>
</evidence>
<dbReference type="SMART" id="SM00054">
    <property type="entry name" value="EFh"/>
    <property type="match status" value="2"/>
</dbReference>
<dbReference type="SUPFAM" id="SSF47473">
    <property type="entry name" value="EF-hand"/>
    <property type="match status" value="1"/>
</dbReference>
<proteinExistence type="predicted"/>
<feature type="compositionally biased region" description="Low complexity" evidence="3">
    <location>
        <begin position="161"/>
        <end position="171"/>
    </location>
</feature>
<dbReference type="PANTHER" id="PTHR23048:SF59">
    <property type="entry name" value="EF-HAND SUPERFAMILY PROTEIN"/>
    <property type="match status" value="1"/>
</dbReference>
<dbReference type="InterPro" id="IPR002048">
    <property type="entry name" value="EF_hand_dom"/>
</dbReference>
<protein>
    <recommendedName>
        <fullName evidence="4">EF-hand domain-containing protein</fullName>
    </recommendedName>
</protein>
<feature type="domain" description="EF-hand" evidence="4">
    <location>
        <begin position="194"/>
        <end position="229"/>
    </location>
</feature>
<feature type="compositionally biased region" description="Acidic residues" evidence="3">
    <location>
        <begin position="140"/>
        <end position="151"/>
    </location>
</feature>
<name>A0A9P6FTD9_9FUNG</name>
<comment type="caution">
    <text evidence="5">The sequence shown here is derived from an EMBL/GenBank/DDBJ whole genome shotgun (WGS) entry which is preliminary data.</text>
</comment>
<evidence type="ECO:0000256" key="2">
    <source>
        <dbReference type="ARBA" id="ARBA00022837"/>
    </source>
</evidence>
<dbReference type="PANTHER" id="PTHR23048">
    <property type="entry name" value="MYOSIN LIGHT CHAIN 1, 3"/>
    <property type="match status" value="1"/>
</dbReference>
<organism evidence="5 6">
    <name type="scientific">Lunasporangiospora selenospora</name>
    <dbReference type="NCBI Taxonomy" id="979761"/>
    <lineage>
        <taxon>Eukaryota</taxon>
        <taxon>Fungi</taxon>
        <taxon>Fungi incertae sedis</taxon>
        <taxon>Mucoromycota</taxon>
        <taxon>Mortierellomycotina</taxon>
        <taxon>Mortierellomycetes</taxon>
        <taxon>Mortierellales</taxon>
        <taxon>Mortierellaceae</taxon>
        <taxon>Lunasporangiospora</taxon>
    </lineage>
</organism>
<feature type="compositionally biased region" description="Low complexity" evidence="3">
    <location>
        <begin position="91"/>
        <end position="100"/>
    </location>
</feature>
<dbReference type="GO" id="GO:0016460">
    <property type="term" value="C:myosin II complex"/>
    <property type="evidence" value="ECO:0007669"/>
    <property type="project" value="TreeGrafter"/>
</dbReference>
<feature type="compositionally biased region" description="Polar residues" evidence="3">
    <location>
        <begin position="121"/>
        <end position="132"/>
    </location>
</feature>